<accession>A0A6C0KVZ0</accession>
<organism evidence="1">
    <name type="scientific">viral metagenome</name>
    <dbReference type="NCBI Taxonomy" id="1070528"/>
    <lineage>
        <taxon>unclassified sequences</taxon>
        <taxon>metagenomes</taxon>
        <taxon>organismal metagenomes</taxon>
    </lineage>
</organism>
<reference evidence="1" key="1">
    <citation type="journal article" date="2020" name="Nature">
        <title>Giant virus diversity and host interactions through global metagenomics.</title>
        <authorList>
            <person name="Schulz F."/>
            <person name="Roux S."/>
            <person name="Paez-Espino D."/>
            <person name="Jungbluth S."/>
            <person name="Walsh D.A."/>
            <person name="Denef V.J."/>
            <person name="McMahon K.D."/>
            <person name="Konstantinidis K.T."/>
            <person name="Eloe-Fadrosh E.A."/>
            <person name="Kyrpides N.C."/>
            <person name="Woyke T."/>
        </authorList>
    </citation>
    <scope>NUCLEOTIDE SEQUENCE</scope>
    <source>
        <strain evidence="1">GVMAG-S-3300013094-109</strain>
    </source>
</reference>
<evidence type="ECO:0000313" key="1">
    <source>
        <dbReference type="EMBL" id="QHU21306.1"/>
    </source>
</evidence>
<dbReference type="EMBL" id="MN740989">
    <property type="protein sequence ID" value="QHU21306.1"/>
    <property type="molecule type" value="Genomic_DNA"/>
</dbReference>
<protein>
    <submittedName>
        <fullName evidence="1">Uncharacterized protein</fullName>
    </submittedName>
</protein>
<proteinExistence type="predicted"/>
<dbReference type="AlphaFoldDB" id="A0A6C0KVZ0"/>
<name>A0A6C0KVZ0_9ZZZZ</name>
<sequence>MNLIININQYDNNCVFFCEPIKNNIMNDGYFIRIIYSTSDFALNGITLLVHLNDVYCQKYYNKYKCTFNVSAHRNIIEQINAIEEKLLKSSNIKDKIPQYKIYEQLKNGNIKIFSDNIEKMNNNLFMLKISGIWETETQYGVTYKFMKINA</sequence>